<evidence type="ECO:0000256" key="1">
    <source>
        <dbReference type="ARBA" id="ARBA00006420"/>
    </source>
</evidence>
<dbReference type="FunFam" id="3.90.1010.10:FF:000002">
    <property type="entry name" value="Iron-sulfur cluster assembly scaffold protein NifU"/>
    <property type="match status" value="1"/>
</dbReference>
<name>A0A511N5K9_DEIC1</name>
<dbReference type="EMBL" id="BJXB01000018">
    <property type="protein sequence ID" value="GEM48152.1"/>
    <property type="molecule type" value="Genomic_DNA"/>
</dbReference>
<dbReference type="AlphaFoldDB" id="A0A511N5K9"/>
<evidence type="ECO:0000313" key="4">
    <source>
        <dbReference type="Proteomes" id="UP000321306"/>
    </source>
</evidence>
<proteinExistence type="inferred from homology"/>
<protein>
    <submittedName>
        <fullName evidence="3">Iron-sulfur cluster assembly scaffold protein</fullName>
    </submittedName>
</protein>
<dbReference type="GO" id="GO:0005506">
    <property type="term" value="F:iron ion binding"/>
    <property type="evidence" value="ECO:0007669"/>
    <property type="project" value="InterPro"/>
</dbReference>
<comment type="similarity">
    <text evidence="1">Belongs to the NifU family.</text>
</comment>
<reference evidence="3 4" key="1">
    <citation type="submission" date="2019-07" db="EMBL/GenBank/DDBJ databases">
        <title>Whole genome shotgun sequence of Deinococcus cellulosilyticus NBRC 106333.</title>
        <authorList>
            <person name="Hosoyama A."/>
            <person name="Uohara A."/>
            <person name="Ohji S."/>
            <person name="Ichikawa N."/>
        </authorList>
    </citation>
    <scope>NUCLEOTIDE SEQUENCE [LARGE SCALE GENOMIC DNA]</scope>
    <source>
        <strain evidence="3 4">NBRC 106333</strain>
    </source>
</reference>
<organism evidence="3 4">
    <name type="scientific">Deinococcus cellulosilyticus (strain DSM 18568 / NBRC 106333 / KACC 11606 / 5516J-15)</name>
    <dbReference type="NCBI Taxonomy" id="1223518"/>
    <lineage>
        <taxon>Bacteria</taxon>
        <taxon>Thermotogati</taxon>
        <taxon>Deinococcota</taxon>
        <taxon>Deinococci</taxon>
        <taxon>Deinococcales</taxon>
        <taxon>Deinococcaceae</taxon>
        <taxon>Deinococcus</taxon>
    </lineage>
</organism>
<dbReference type="SUPFAM" id="SSF82649">
    <property type="entry name" value="SufE/NifU"/>
    <property type="match status" value="1"/>
</dbReference>
<keyword evidence="4" id="KW-1185">Reference proteome</keyword>
<dbReference type="NCBIfam" id="TIGR01994">
    <property type="entry name" value="SUF_scaf_2"/>
    <property type="match status" value="1"/>
</dbReference>
<feature type="domain" description="NIF system FeS cluster assembly NifU N-terminal" evidence="2">
    <location>
        <begin position="8"/>
        <end position="91"/>
    </location>
</feature>
<dbReference type="OrthoDB" id="9804157at2"/>
<evidence type="ECO:0000259" key="2">
    <source>
        <dbReference type="Pfam" id="PF01592"/>
    </source>
</evidence>
<dbReference type="GO" id="GO:0016226">
    <property type="term" value="P:iron-sulfur cluster assembly"/>
    <property type="evidence" value="ECO:0007669"/>
    <property type="project" value="InterPro"/>
</dbReference>
<comment type="caution">
    <text evidence="3">The sequence shown here is derived from an EMBL/GenBank/DDBJ whole genome shotgun (WGS) entry which is preliminary data.</text>
</comment>
<evidence type="ECO:0000313" key="3">
    <source>
        <dbReference type="EMBL" id="GEM48152.1"/>
    </source>
</evidence>
<sequence>MSLLEDLYKQIILEHYKKPRNYGELEPHTHRQEGKNTSCGDEITLDLTVENGIIREARFKGHGCAISQATASLMTEAIKGKSISEVQDLSSYFKNMLRSGTAHPELGDLGALQGISKIHARVKCASLPWTTLDEALRQSDNAN</sequence>
<dbReference type="InterPro" id="IPR002871">
    <property type="entry name" value="NIF_FeS_clus_asmbl_NifU_N"/>
</dbReference>
<dbReference type="Gene3D" id="3.90.1010.10">
    <property type="match status" value="1"/>
</dbReference>
<gene>
    <name evidence="3" type="ORF">DC3_37870</name>
</gene>
<accession>A0A511N5K9</accession>
<dbReference type="Proteomes" id="UP000321306">
    <property type="component" value="Unassembled WGS sequence"/>
</dbReference>
<dbReference type="CDD" id="cd06664">
    <property type="entry name" value="IscU_like"/>
    <property type="match status" value="1"/>
</dbReference>
<dbReference type="PANTHER" id="PTHR10093">
    <property type="entry name" value="IRON-SULFUR CLUSTER ASSEMBLY ENZYME NIFU HOMOLOG"/>
    <property type="match status" value="1"/>
</dbReference>
<dbReference type="Pfam" id="PF01592">
    <property type="entry name" value="NifU_N"/>
    <property type="match status" value="1"/>
</dbReference>
<dbReference type="GO" id="GO:0051536">
    <property type="term" value="F:iron-sulfur cluster binding"/>
    <property type="evidence" value="ECO:0007669"/>
    <property type="project" value="InterPro"/>
</dbReference>
<dbReference type="RefSeq" id="WP_146886999.1">
    <property type="nucleotide sequence ID" value="NZ_BJXB01000018.1"/>
</dbReference>